<dbReference type="HOGENOM" id="CLU_031191_0_0_3"/>
<keyword evidence="3" id="KW-1185">Reference proteome</keyword>
<dbReference type="PANTHER" id="PTHR43747">
    <property type="entry name" value="FAD-BINDING PROTEIN"/>
    <property type="match status" value="1"/>
</dbReference>
<dbReference type="Proteomes" id="UP000008206">
    <property type="component" value="Plasmid Cy782201"/>
</dbReference>
<dbReference type="InterPro" id="IPR050816">
    <property type="entry name" value="Flavin-dep_Halogenase_NPB"/>
</dbReference>
<dbReference type="InterPro" id="IPR006905">
    <property type="entry name" value="Flavin_halogenase"/>
</dbReference>
<name>E0ULN9_GLOV7</name>
<proteinExistence type="inferred from homology"/>
<gene>
    <name evidence="2" type="ordered locus">Cyan7822_6022</name>
</gene>
<dbReference type="KEGG" id="cyj:Cyan7822_6022"/>
<dbReference type="PANTHER" id="PTHR43747:SF1">
    <property type="entry name" value="SLR1998 PROTEIN"/>
    <property type="match status" value="1"/>
</dbReference>
<sequence length="602" mass="68821">MMLQSFENFQLPNLQDAYDVVICGGGIAGITLARQLRLNLPKISILVCDRLARPLPEATFKVGESTVEIGAHYFTETLQLKDYIQQYHLPKLGLRYFVGDPQAPFGERPEIGVRNFEIFHSDFTYQLDRGKLENDLRNFNIEAGIDLLENCSIQDVKLTDGEEFHTVIYKKLDTKETQSVKARWVVDATGRRRLLQNKLGLGKANAKNRSAVWFRLDGRVDVSDLVPLTESKWHAQVPNNLRYYSTNHLMGEGYWVWLIPLSSGCTSVGIVASDEVHNFHNYHTYEKACQWLQKHEPALADYLKDRQPKDFMKIPKYSHSSHQVFSQNRWACVGEAAAFVDPLFSPGFDLIFLANSLTTELIKLDLNNKLSQRTVDHANVFYIDTIDQLNLVYENIYALIGKKPITFALQSVWGALVSWSTLSTVSLNSVILDPDRMAKFQPVLAEIYSLAHRVQQLLNDWSDNSSNRLKFEYFDYLGELPFVDEMRSLHVKFNKTDQELINGCKDSLKLLEELAQVIFLLAVEDTMPEKLQNFSQPIWLNAWGISLNPDQWEQDGLFEPKSLPRDLNPVMAPLRKSIYSNYQPYVLEVERETANAGVAVGV</sequence>
<dbReference type="Pfam" id="PF04820">
    <property type="entry name" value="Trp_halogenase"/>
    <property type="match status" value="1"/>
</dbReference>
<dbReference type="GO" id="GO:0004497">
    <property type="term" value="F:monooxygenase activity"/>
    <property type="evidence" value="ECO:0007669"/>
    <property type="project" value="InterPro"/>
</dbReference>
<dbReference type="AlphaFoldDB" id="E0ULN9"/>
<reference evidence="3" key="1">
    <citation type="journal article" date="2011" name="MBio">
        <title>Novel metabolic attributes of the genus Cyanothece, comprising a group of unicellular nitrogen-fixing Cyanobacteria.</title>
        <authorList>
            <person name="Bandyopadhyay A."/>
            <person name="Elvitigala T."/>
            <person name="Welsh E."/>
            <person name="Stockel J."/>
            <person name="Liberton M."/>
            <person name="Min H."/>
            <person name="Sherman L.A."/>
            <person name="Pakrasi H.B."/>
        </authorList>
    </citation>
    <scope>NUCLEOTIDE SEQUENCE [LARGE SCALE GENOMIC DNA]</scope>
    <source>
        <strain evidence="3">PCC 7822</strain>
        <plasmid evidence="3">Cy782201</plasmid>
    </source>
</reference>
<organism evidence="2 3">
    <name type="scientific">Gloeothece verrucosa (strain PCC 7822)</name>
    <name type="common">Cyanothece sp. (strain PCC 7822)</name>
    <dbReference type="NCBI Taxonomy" id="497965"/>
    <lineage>
        <taxon>Bacteria</taxon>
        <taxon>Bacillati</taxon>
        <taxon>Cyanobacteriota</taxon>
        <taxon>Cyanophyceae</taxon>
        <taxon>Oscillatoriophycideae</taxon>
        <taxon>Chroococcales</taxon>
        <taxon>Aphanothecaceae</taxon>
        <taxon>Gloeothece</taxon>
        <taxon>Gloeothece verrucosa</taxon>
    </lineage>
</organism>
<comment type="similarity">
    <text evidence="1">Belongs to the flavin-dependent halogenase family. Bacterial tryptophan halogenase subfamily.</text>
</comment>
<accession>E0ULN9</accession>
<dbReference type="InterPro" id="IPR036188">
    <property type="entry name" value="FAD/NAD-bd_sf"/>
</dbReference>
<evidence type="ECO:0000313" key="2">
    <source>
        <dbReference type="EMBL" id="ADN17869.1"/>
    </source>
</evidence>
<evidence type="ECO:0000313" key="3">
    <source>
        <dbReference type="Proteomes" id="UP000008206"/>
    </source>
</evidence>
<dbReference type="Gene3D" id="3.50.50.60">
    <property type="entry name" value="FAD/NAD(P)-binding domain"/>
    <property type="match status" value="1"/>
</dbReference>
<protein>
    <submittedName>
        <fullName evidence="2">FAD dependent oxidoreductase</fullName>
    </submittedName>
</protein>
<dbReference type="SUPFAM" id="SSF51905">
    <property type="entry name" value="FAD/NAD(P)-binding domain"/>
    <property type="match status" value="1"/>
</dbReference>
<geneLocation type="plasmid" evidence="2 3">
    <name>Cy782201</name>
</geneLocation>
<dbReference type="EMBL" id="CP002199">
    <property type="protein sequence ID" value="ADN17869.1"/>
    <property type="molecule type" value="Genomic_DNA"/>
</dbReference>
<keyword evidence="2" id="KW-0614">Plasmid</keyword>
<dbReference type="RefSeq" id="WP_013334619.1">
    <property type="nucleotide sequence ID" value="NC_014533.1"/>
</dbReference>
<evidence type="ECO:0000256" key="1">
    <source>
        <dbReference type="ARBA" id="ARBA00038396"/>
    </source>
</evidence>
<dbReference type="OrthoDB" id="103324at2"/>